<dbReference type="Proteomes" id="UP001253439">
    <property type="component" value="Unassembled WGS sequence"/>
</dbReference>
<sequence>MEKAPGGTSVGVDDPYDHVTRCDFVTDEGKCRWAREHGRHDPEFANARSAEDFRCPAAIAPEDADADASPEWDWADCPHFRSRNHDRECVRCGLEERRMAHSEERPLLEEHHLSYREGGDELSHEITVFLCRWCHAKIHQSWARLDDDANPDPEAIAQREQRRSREQSELGFESAADRYDDS</sequence>
<name>A0AAE4EY34_9EURY</name>
<dbReference type="EMBL" id="JAMQOM010000002">
    <property type="protein sequence ID" value="MDS0220813.1"/>
    <property type="molecule type" value="Genomic_DNA"/>
</dbReference>
<evidence type="ECO:0000313" key="2">
    <source>
        <dbReference type="EMBL" id="MDS0220813.1"/>
    </source>
</evidence>
<dbReference type="AlphaFoldDB" id="A0AAE4EY34"/>
<dbReference type="Pfam" id="PF23382">
    <property type="entry name" value="DUF7097"/>
    <property type="match status" value="1"/>
</dbReference>
<keyword evidence="3" id="KW-1185">Reference proteome</keyword>
<feature type="compositionally biased region" description="Basic and acidic residues" evidence="1">
    <location>
        <begin position="157"/>
        <end position="168"/>
    </location>
</feature>
<gene>
    <name evidence="2" type="ORF">NDI54_05530</name>
</gene>
<accession>A0AAE4EY34</accession>
<dbReference type="RefSeq" id="WP_310895483.1">
    <property type="nucleotide sequence ID" value="NZ_JAMQOM010000002.1"/>
</dbReference>
<proteinExistence type="predicted"/>
<comment type="caution">
    <text evidence="2">The sequence shown here is derived from an EMBL/GenBank/DDBJ whole genome shotgun (WGS) entry which is preliminary data.</text>
</comment>
<organism evidence="2 3">
    <name type="scientific">Haloarcula terrestris</name>
    <dbReference type="NCBI Taxonomy" id="2950533"/>
    <lineage>
        <taxon>Archaea</taxon>
        <taxon>Methanobacteriati</taxon>
        <taxon>Methanobacteriota</taxon>
        <taxon>Stenosarchaea group</taxon>
        <taxon>Halobacteria</taxon>
        <taxon>Halobacteriales</taxon>
        <taxon>Haloarculaceae</taxon>
        <taxon>Haloarcula</taxon>
    </lineage>
</organism>
<evidence type="ECO:0000256" key="1">
    <source>
        <dbReference type="SAM" id="MobiDB-lite"/>
    </source>
</evidence>
<protein>
    <submittedName>
        <fullName evidence="2">Uncharacterized protein</fullName>
    </submittedName>
</protein>
<feature type="region of interest" description="Disordered" evidence="1">
    <location>
        <begin position="145"/>
        <end position="182"/>
    </location>
</feature>
<reference evidence="2 3" key="1">
    <citation type="submission" date="2022-06" db="EMBL/GenBank/DDBJ databases">
        <title>Haloarcula sp. a new haloarchaeum isolate from saline soil.</title>
        <authorList>
            <person name="Strakova D."/>
            <person name="Galisteo C."/>
            <person name="Sanchez-Porro C."/>
            <person name="Ventosa A."/>
        </authorList>
    </citation>
    <scope>NUCLEOTIDE SEQUENCE [LARGE SCALE GENOMIC DNA]</scope>
    <source>
        <strain evidence="2 3">S1AR25-5A</strain>
    </source>
</reference>
<dbReference type="InterPro" id="IPR055523">
    <property type="entry name" value="DUF7097"/>
</dbReference>
<evidence type="ECO:0000313" key="3">
    <source>
        <dbReference type="Proteomes" id="UP001253439"/>
    </source>
</evidence>